<protein>
    <submittedName>
        <fullName evidence="1">Uncharacterized protein</fullName>
    </submittedName>
</protein>
<organism evidence="1">
    <name type="scientific">Lepeophtheirus salmonis</name>
    <name type="common">Salmon louse</name>
    <name type="synonym">Caligus salmonis</name>
    <dbReference type="NCBI Taxonomy" id="72036"/>
    <lineage>
        <taxon>Eukaryota</taxon>
        <taxon>Metazoa</taxon>
        <taxon>Ecdysozoa</taxon>
        <taxon>Arthropoda</taxon>
        <taxon>Crustacea</taxon>
        <taxon>Multicrustacea</taxon>
        <taxon>Hexanauplia</taxon>
        <taxon>Copepoda</taxon>
        <taxon>Siphonostomatoida</taxon>
        <taxon>Caligidae</taxon>
        <taxon>Lepeophtheirus</taxon>
    </lineage>
</organism>
<sequence length="55" mass="6537">MIVERFSLDYSWGNVSHLLHRLEEAPHVGICLMNRKRIEEAKDPERPVSNWKGEY</sequence>
<accession>A0A0K2UKM1</accession>
<name>A0A0K2UKM1_LEPSM</name>
<reference evidence="1" key="1">
    <citation type="submission" date="2014-05" db="EMBL/GenBank/DDBJ databases">
        <authorList>
            <person name="Chronopoulou M."/>
        </authorList>
    </citation>
    <scope>NUCLEOTIDE SEQUENCE</scope>
    <source>
        <tissue evidence="1">Whole organism</tissue>
    </source>
</reference>
<dbReference type="AlphaFoldDB" id="A0A0K2UKM1"/>
<evidence type="ECO:0000313" key="1">
    <source>
        <dbReference type="EMBL" id="CDW38650.1"/>
    </source>
</evidence>
<dbReference type="EMBL" id="HACA01021289">
    <property type="protein sequence ID" value="CDW38650.1"/>
    <property type="molecule type" value="Transcribed_RNA"/>
</dbReference>
<proteinExistence type="predicted"/>